<evidence type="ECO:0000259" key="3">
    <source>
        <dbReference type="PROSITE" id="PS50930"/>
    </source>
</evidence>
<dbReference type="Gene3D" id="2.40.50.1020">
    <property type="entry name" value="LytTr DNA-binding domain"/>
    <property type="match status" value="1"/>
</dbReference>
<gene>
    <name evidence="4" type="ORF">NU887_10730</name>
</gene>
<evidence type="ECO:0000313" key="4">
    <source>
        <dbReference type="EMBL" id="MCR9015511.1"/>
    </source>
</evidence>
<organism evidence="4 5">
    <name type="scientific">Aquiflexum gelatinilyticum</name>
    <dbReference type="NCBI Taxonomy" id="2961943"/>
    <lineage>
        <taxon>Bacteria</taxon>
        <taxon>Pseudomonadati</taxon>
        <taxon>Bacteroidota</taxon>
        <taxon>Cytophagia</taxon>
        <taxon>Cytophagales</taxon>
        <taxon>Cyclobacteriaceae</taxon>
        <taxon>Aquiflexum</taxon>
    </lineage>
</organism>
<protein>
    <submittedName>
        <fullName evidence="4">LytTR family DNA-binding domain-containing protein</fullName>
    </submittedName>
</protein>
<keyword evidence="4" id="KW-0238">DNA-binding</keyword>
<keyword evidence="5" id="KW-1185">Reference proteome</keyword>
<dbReference type="Gene3D" id="3.40.50.2300">
    <property type="match status" value="1"/>
</dbReference>
<dbReference type="PROSITE" id="PS50930">
    <property type="entry name" value="HTH_LYTTR"/>
    <property type="match status" value="1"/>
</dbReference>
<dbReference type="SMART" id="SM00448">
    <property type="entry name" value="REC"/>
    <property type="match status" value="1"/>
</dbReference>
<dbReference type="RefSeq" id="WP_258423365.1">
    <property type="nucleotide sequence ID" value="NZ_JANSUY010000007.1"/>
</dbReference>
<dbReference type="SMART" id="SM00850">
    <property type="entry name" value="LytTR"/>
    <property type="match status" value="1"/>
</dbReference>
<comment type="caution">
    <text evidence="4">The sequence shown here is derived from an EMBL/GenBank/DDBJ whole genome shotgun (WGS) entry which is preliminary data.</text>
</comment>
<name>A0A9X2P627_9BACT</name>
<dbReference type="InterPro" id="IPR011006">
    <property type="entry name" value="CheY-like_superfamily"/>
</dbReference>
<dbReference type="EMBL" id="JANSUY010000007">
    <property type="protein sequence ID" value="MCR9015511.1"/>
    <property type="molecule type" value="Genomic_DNA"/>
</dbReference>
<dbReference type="GO" id="GO:0003677">
    <property type="term" value="F:DNA binding"/>
    <property type="evidence" value="ECO:0007669"/>
    <property type="project" value="UniProtKB-KW"/>
</dbReference>
<accession>A0A9X2P627</accession>
<dbReference type="InterPro" id="IPR046947">
    <property type="entry name" value="LytR-like"/>
</dbReference>
<evidence type="ECO:0000256" key="1">
    <source>
        <dbReference type="PROSITE-ProRule" id="PRU00169"/>
    </source>
</evidence>
<dbReference type="PANTHER" id="PTHR37299">
    <property type="entry name" value="TRANSCRIPTIONAL REGULATOR-RELATED"/>
    <property type="match status" value="1"/>
</dbReference>
<dbReference type="InterPro" id="IPR007492">
    <property type="entry name" value="LytTR_DNA-bd_dom"/>
</dbReference>
<evidence type="ECO:0000259" key="2">
    <source>
        <dbReference type="PROSITE" id="PS50110"/>
    </source>
</evidence>
<dbReference type="PROSITE" id="PS50110">
    <property type="entry name" value="RESPONSE_REGULATORY"/>
    <property type="match status" value="1"/>
</dbReference>
<evidence type="ECO:0000313" key="5">
    <source>
        <dbReference type="Proteomes" id="UP001142175"/>
    </source>
</evidence>
<dbReference type="AlphaFoldDB" id="A0A9X2P627"/>
<feature type="modified residue" description="4-aspartylphosphate" evidence="1">
    <location>
        <position position="55"/>
    </location>
</feature>
<reference evidence="4" key="1">
    <citation type="submission" date="2022-08" db="EMBL/GenBank/DDBJ databases">
        <authorList>
            <person name="Zhang D."/>
        </authorList>
    </citation>
    <scope>NUCLEOTIDE SEQUENCE</scope>
    <source>
        <strain evidence="4">XJ19-11</strain>
    </source>
</reference>
<keyword evidence="1" id="KW-0597">Phosphoprotein</keyword>
<dbReference type="GO" id="GO:0000156">
    <property type="term" value="F:phosphorelay response regulator activity"/>
    <property type="evidence" value="ECO:0007669"/>
    <property type="project" value="InterPro"/>
</dbReference>
<feature type="domain" description="HTH LytTR-type" evidence="3">
    <location>
        <begin position="144"/>
        <end position="246"/>
    </location>
</feature>
<dbReference type="SUPFAM" id="SSF52172">
    <property type="entry name" value="CheY-like"/>
    <property type="match status" value="1"/>
</dbReference>
<dbReference type="PANTHER" id="PTHR37299:SF1">
    <property type="entry name" value="STAGE 0 SPORULATION PROTEIN A HOMOLOG"/>
    <property type="match status" value="1"/>
</dbReference>
<sequence length="246" mass="28677">MRYKVLILEDEIHAQQTLAGYLGEHADFELVGIANGIGEVQDMVDRLQPDLVFSDVMLPPYTSFDWLQTLYHFSFEIIFTTSFEEYAIKAFRMAAVDYLLKPIDKTEFEKALDKFRQKKKSGEETGNLVQLINNLKEKTNQTRIALPTMTGFLFVAIKDIVRCESDNTYTTFYMSDKRKLVVSKTLKDCEQLLQDYRFFRVHNSHLINLEFITEYIKGEGGLVKMVDGSHVDVSRRRKEEFLKVIR</sequence>
<dbReference type="Pfam" id="PF00072">
    <property type="entry name" value="Response_reg"/>
    <property type="match status" value="1"/>
</dbReference>
<proteinExistence type="predicted"/>
<dbReference type="Pfam" id="PF04397">
    <property type="entry name" value="LytTR"/>
    <property type="match status" value="1"/>
</dbReference>
<dbReference type="Proteomes" id="UP001142175">
    <property type="component" value="Unassembled WGS sequence"/>
</dbReference>
<dbReference type="InterPro" id="IPR001789">
    <property type="entry name" value="Sig_transdc_resp-reg_receiver"/>
</dbReference>
<feature type="domain" description="Response regulatory" evidence="2">
    <location>
        <begin position="4"/>
        <end position="116"/>
    </location>
</feature>